<dbReference type="GO" id="GO:0042995">
    <property type="term" value="C:cell projection"/>
    <property type="evidence" value="ECO:0007669"/>
    <property type="project" value="TreeGrafter"/>
</dbReference>
<dbReference type="EC" id="3.1.3.67" evidence="1"/>
<evidence type="ECO:0000313" key="7">
    <source>
        <dbReference type="Proteomes" id="UP000276215"/>
    </source>
</evidence>
<dbReference type="PROSITE" id="PS51181">
    <property type="entry name" value="PPASE_TENSIN"/>
    <property type="match status" value="1"/>
</dbReference>
<dbReference type="GO" id="GO:0005634">
    <property type="term" value="C:nucleus"/>
    <property type="evidence" value="ECO:0007669"/>
    <property type="project" value="TreeGrafter"/>
</dbReference>
<sequence>MSMPATEFPKKAYRNPLDQVIKFLDSKHGDDWRIWEFRAEGTGYKDEDVFGRVFHAPFPDHHPPPFALVPAVLASMRNHLKGEGRENAVAVVHCKAGKGRSGTMCCAYLIGEEGWSREDALKHYTTVRMRPGFGEGVSIPSQRRWTRYIERWARELNKQYVERTIRIEEVHVHGLREGVRVAIQGYVDEGKEIKTYHTFTKEEQIILNSDETSSSKSAILKPKRPVILPTNDINIDFERRNALAYDWSMVTSISWAWFNAYFEGDESSGLFEIEWDAMDGIKGTLKKGTRAFDRLKVVWSVDRNTEHIVREPAEGEPIPQPRKAETKTLHERDLGLKKKDDIASPSSGSGDGSRLNLIDSPELLEAKDLEVSQKYPCHNNKIKPSVPPVYNMDIHRLSPNHKTSLD</sequence>
<dbReference type="SUPFAM" id="SSF52799">
    <property type="entry name" value="(Phosphotyrosine protein) phosphatases II"/>
    <property type="match status" value="1"/>
</dbReference>
<dbReference type="STRING" id="1336337.A0A3N4J895"/>
<dbReference type="OrthoDB" id="16692at2759"/>
<dbReference type="PANTHER" id="PTHR12305:SF81">
    <property type="entry name" value="PHOSPHATIDYLINOSITOL 3,4,5-TRISPHOSPHATE 3-PHOSPHATASE AND DUAL-SPECIFICITY PROTEIN PHOSPHATASE PTEN"/>
    <property type="match status" value="1"/>
</dbReference>
<name>A0A3N4J895_9PEZI</name>
<accession>A0A3N4J895</accession>
<dbReference type="Gene3D" id="3.90.190.10">
    <property type="entry name" value="Protein tyrosine phosphatase superfamily"/>
    <property type="match status" value="1"/>
</dbReference>
<dbReference type="InterPro" id="IPR051281">
    <property type="entry name" value="Dual-spec_lipid-protein_phosph"/>
</dbReference>
<evidence type="ECO:0000256" key="3">
    <source>
        <dbReference type="SAM" id="MobiDB-lite"/>
    </source>
</evidence>
<feature type="region of interest" description="Disordered" evidence="3">
    <location>
        <begin position="308"/>
        <end position="356"/>
    </location>
</feature>
<evidence type="ECO:0000256" key="2">
    <source>
        <dbReference type="ARBA" id="ARBA00022801"/>
    </source>
</evidence>
<dbReference type="GO" id="GO:0051896">
    <property type="term" value="P:regulation of phosphatidylinositol 3-kinase/protein kinase B signal transduction"/>
    <property type="evidence" value="ECO:0007669"/>
    <property type="project" value="TreeGrafter"/>
</dbReference>
<feature type="compositionally biased region" description="Basic and acidic residues" evidence="3">
    <location>
        <begin position="322"/>
        <end position="342"/>
    </location>
</feature>
<dbReference type="Pfam" id="PF00782">
    <property type="entry name" value="DSPc"/>
    <property type="match status" value="1"/>
</dbReference>
<dbReference type="EMBL" id="ML120436">
    <property type="protein sequence ID" value="RPA94436.1"/>
    <property type="molecule type" value="Genomic_DNA"/>
</dbReference>
<dbReference type="InterPro" id="IPR029021">
    <property type="entry name" value="Prot-tyrosine_phosphatase-like"/>
</dbReference>
<dbReference type="Proteomes" id="UP000276215">
    <property type="component" value="Unassembled WGS sequence"/>
</dbReference>
<feature type="domain" description="Phosphatase tensin-type" evidence="5">
    <location>
        <begin position="1"/>
        <end position="156"/>
    </location>
</feature>
<dbReference type="AlphaFoldDB" id="A0A3N4J895"/>
<keyword evidence="7" id="KW-1185">Reference proteome</keyword>
<dbReference type="InterPro" id="IPR000387">
    <property type="entry name" value="Tyr_Pase_dom"/>
</dbReference>
<dbReference type="InterPro" id="IPR029023">
    <property type="entry name" value="Tensin_phosphatase"/>
</dbReference>
<evidence type="ECO:0000259" key="4">
    <source>
        <dbReference type="PROSITE" id="PS50056"/>
    </source>
</evidence>
<reference evidence="6 7" key="1">
    <citation type="journal article" date="2018" name="Nat. Ecol. Evol.">
        <title>Pezizomycetes genomes reveal the molecular basis of ectomycorrhizal truffle lifestyle.</title>
        <authorList>
            <person name="Murat C."/>
            <person name="Payen T."/>
            <person name="Noel B."/>
            <person name="Kuo A."/>
            <person name="Morin E."/>
            <person name="Chen J."/>
            <person name="Kohler A."/>
            <person name="Krizsan K."/>
            <person name="Balestrini R."/>
            <person name="Da Silva C."/>
            <person name="Montanini B."/>
            <person name="Hainaut M."/>
            <person name="Levati E."/>
            <person name="Barry K.W."/>
            <person name="Belfiori B."/>
            <person name="Cichocki N."/>
            <person name="Clum A."/>
            <person name="Dockter R.B."/>
            <person name="Fauchery L."/>
            <person name="Guy J."/>
            <person name="Iotti M."/>
            <person name="Le Tacon F."/>
            <person name="Lindquist E.A."/>
            <person name="Lipzen A."/>
            <person name="Malagnac F."/>
            <person name="Mello A."/>
            <person name="Molinier V."/>
            <person name="Miyauchi S."/>
            <person name="Poulain J."/>
            <person name="Riccioni C."/>
            <person name="Rubini A."/>
            <person name="Sitrit Y."/>
            <person name="Splivallo R."/>
            <person name="Traeger S."/>
            <person name="Wang M."/>
            <person name="Zifcakova L."/>
            <person name="Wipf D."/>
            <person name="Zambonelli A."/>
            <person name="Paolocci F."/>
            <person name="Nowrousian M."/>
            <person name="Ottonello S."/>
            <person name="Baldrian P."/>
            <person name="Spatafora J.W."/>
            <person name="Henrissat B."/>
            <person name="Nagy L.G."/>
            <person name="Aury J.M."/>
            <person name="Wincker P."/>
            <person name="Grigoriev I.V."/>
            <person name="Bonfante P."/>
            <person name="Martin F.M."/>
        </authorList>
    </citation>
    <scope>NUCLEOTIDE SEQUENCE [LARGE SCALE GENOMIC DNA]</scope>
    <source>
        <strain evidence="6 7">120613-1</strain>
    </source>
</reference>
<dbReference type="PROSITE" id="PS50056">
    <property type="entry name" value="TYR_PHOSPHATASE_2"/>
    <property type="match status" value="1"/>
</dbReference>
<evidence type="ECO:0000256" key="1">
    <source>
        <dbReference type="ARBA" id="ARBA00013015"/>
    </source>
</evidence>
<dbReference type="PROSITE" id="PS00383">
    <property type="entry name" value="TYR_PHOSPHATASE_1"/>
    <property type="match status" value="1"/>
</dbReference>
<evidence type="ECO:0000259" key="5">
    <source>
        <dbReference type="PROSITE" id="PS51181"/>
    </source>
</evidence>
<organism evidence="6 7">
    <name type="scientific">Choiromyces venosus 120613-1</name>
    <dbReference type="NCBI Taxonomy" id="1336337"/>
    <lineage>
        <taxon>Eukaryota</taxon>
        <taxon>Fungi</taxon>
        <taxon>Dikarya</taxon>
        <taxon>Ascomycota</taxon>
        <taxon>Pezizomycotina</taxon>
        <taxon>Pezizomycetes</taxon>
        <taxon>Pezizales</taxon>
        <taxon>Tuberaceae</taxon>
        <taxon>Choiromyces</taxon>
    </lineage>
</organism>
<dbReference type="GO" id="GO:0046856">
    <property type="term" value="P:phosphatidylinositol dephosphorylation"/>
    <property type="evidence" value="ECO:0007669"/>
    <property type="project" value="TreeGrafter"/>
</dbReference>
<dbReference type="GO" id="GO:0043491">
    <property type="term" value="P:phosphatidylinositol 3-kinase/protein kinase B signal transduction"/>
    <property type="evidence" value="ECO:0007669"/>
    <property type="project" value="TreeGrafter"/>
</dbReference>
<protein>
    <recommendedName>
        <fullName evidence="1">phosphatidylinositol-3,4,5-trisphosphate 3-phosphatase</fullName>
        <ecNumber evidence="1">3.1.3.67</ecNumber>
    </recommendedName>
</protein>
<keyword evidence="2" id="KW-0378">Hydrolase</keyword>
<dbReference type="GO" id="GO:0004725">
    <property type="term" value="F:protein tyrosine phosphatase activity"/>
    <property type="evidence" value="ECO:0007669"/>
    <property type="project" value="TreeGrafter"/>
</dbReference>
<feature type="region of interest" description="Disordered" evidence="3">
    <location>
        <begin position="370"/>
        <end position="406"/>
    </location>
</feature>
<dbReference type="GO" id="GO:0005829">
    <property type="term" value="C:cytosol"/>
    <property type="evidence" value="ECO:0007669"/>
    <property type="project" value="TreeGrafter"/>
</dbReference>
<dbReference type="InterPro" id="IPR016130">
    <property type="entry name" value="Tyr_Pase_AS"/>
</dbReference>
<feature type="domain" description="Tyrosine specific protein phosphatases" evidence="4">
    <location>
        <begin position="66"/>
        <end position="128"/>
    </location>
</feature>
<proteinExistence type="predicted"/>
<dbReference type="GO" id="GO:0016314">
    <property type="term" value="F:phosphatidylinositol-3,4,5-trisphosphate 3-phosphatase activity"/>
    <property type="evidence" value="ECO:0007669"/>
    <property type="project" value="UniProtKB-EC"/>
</dbReference>
<dbReference type="PANTHER" id="PTHR12305">
    <property type="entry name" value="PHOSPHATASE WITH HOMOLOGY TO TENSIN"/>
    <property type="match status" value="1"/>
</dbReference>
<dbReference type="InterPro" id="IPR000340">
    <property type="entry name" value="Dual-sp_phosphatase_cat-dom"/>
</dbReference>
<dbReference type="GO" id="GO:0005886">
    <property type="term" value="C:plasma membrane"/>
    <property type="evidence" value="ECO:0007669"/>
    <property type="project" value="TreeGrafter"/>
</dbReference>
<gene>
    <name evidence="6" type="ORF">L873DRAFT_1830256</name>
</gene>
<evidence type="ECO:0000313" key="6">
    <source>
        <dbReference type="EMBL" id="RPA94436.1"/>
    </source>
</evidence>